<evidence type="ECO:0000256" key="2">
    <source>
        <dbReference type="ARBA" id="ARBA00022679"/>
    </source>
</evidence>
<dbReference type="EC" id="2.3.1.-" evidence="4"/>
<reference evidence="5" key="1">
    <citation type="journal article" date="2017" name="Genome Announc.">
        <title>High-Quality Whole-Genome Sequences of the Oligo-Mouse-Microbiota Bacterial Community.</title>
        <authorList>
            <person name="Garzetti D."/>
            <person name="Brugiroux S."/>
            <person name="Bunk B."/>
            <person name="Pukall R."/>
            <person name="McCoy K.D."/>
            <person name="Macpherson A.J."/>
            <person name="Stecher B."/>
        </authorList>
    </citation>
    <scope>NUCLEOTIDE SEQUENCE</scope>
    <source>
        <strain evidence="5">KB18</strain>
    </source>
</reference>
<reference evidence="6 8" key="3">
    <citation type="submission" date="2020-11" db="EMBL/GenBank/DDBJ databases">
        <title>Closed and high quality bacterial genomes of the OMM12 community.</title>
        <authorList>
            <person name="Marbouty M."/>
            <person name="Lamy-Besnier Q."/>
            <person name="Debarbieux L."/>
            <person name="Koszul R."/>
        </authorList>
    </citation>
    <scope>NUCLEOTIDE SEQUENCE [LARGE SCALE GENOMIC DNA]</scope>
    <source>
        <strain evidence="6 8">KB18</strain>
    </source>
</reference>
<dbReference type="InterPro" id="IPR028345">
    <property type="entry name" value="Antibiotic_NAT-like"/>
</dbReference>
<dbReference type="Proteomes" id="UP000196710">
    <property type="component" value="Chromosome"/>
</dbReference>
<dbReference type="PANTHER" id="PTHR11104:SF0">
    <property type="entry name" value="SPBETA PROPHAGE-DERIVED AMINOGLYCOSIDE N(3')-ACETYLTRANSFERASE-LIKE PROTEIN YOKD"/>
    <property type="match status" value="1"/>
</dbReference>
<comment type="similarity">
    <text evidence="1 4">Belongs to the antibiotic N-acetyltransferase family.</text>
</comment>
<evidence type="ECO:0000256" key="4">
    <source>
        <dbReference type="RuleBase" id="RU365031"/>
    </source>
</evidence>
<sequence>MTEKDQLLHDLKALGVKEGDAVLVHSSMKALGTKLTPEEVIDALQESVGEKGTLLMPALTYENVSGEHRVFDSGSTPPCIGLLPTVFWKQPGVERSLHPTHSVCARGALAHRLTVGHQMDDTAVGPHSPFMQLAVVGGKLLFIGDIIDARALLAVGLMEMRINPYAFVTDISKWI</sequence>
<organism evidence="6 8">
    <name type="scientific">Acutalibacter muris</name>
    <dbReference type="NCBI Taxonomy" id="1796620"/>
    <lineage>
        <taxon>Bacteria</taxon>
        <taxon>Bacillati</taxon>
        <taxon>Bacillota</taxon>
        <taxon>Clostridia</taxon>
        <taxon>Eubacteriales</taxon>
        <taxon>Acutalibacteraceae</taxon>
        <taxon>Acutalibacter</taxon>
    </lineage>
</organism>
<dbReference type="Proteomes" id="UP000596035">
    <property type="component" value="Chromosome"/>
</dbReference>
<protein>
    <recommendedName>
        <fullName evidence="4">Aminoglycoside N(3)-acetyltransferase</fullName>
        <ecNumber evidence="4">2.3.1.-</ecNumber>
    </recommendedName>
</protein>
<evidence type="ECO:0000313" key="6">
    <source>
        <dbReference type="EMBL" id="QQR28526.1"/>
    </source>
</evidence>
<keyword evidence="4" id="KW-0046">Antibiotic resistance</keyword>
<dbReference type="RefSeq" id="WP_066537151.1">
    <property type="nucleotide sequence ID" value="NZ_CAJTCQ010000002.1"/>
</dbReference>
<reference evidence="7" key="2">
    <citation type="submission" date="2017-05" db="EMBL/GenBank/DDBJ databases">
        <title>Improved OligoMM genomes.</title>
        <authorList>
            <person name="Garzetti D."/>
        </authorList>
    </citation>
    <scope>NUCLEOTIDE SEQUENCE [LARGE SCALE GENOMIC DNA]</scope>
    <source>
        <strain evidence="7">KB18</strain>
    </source>
</reference>
<evidence type="ECO:0000313" key="8">
    <source>
        <dbReference type="Proteomes" id="UP000596035"/>
    </source>
</evidence>
<dbReference type="InterPro" id="IPR003679">
    <property type="entry name" value="Amioglycoside_AcTrfase"/>
</dbReference>
<evidence type="ECO:0000313" key="7">
    <source>
        <dbReference type="Proteomes" id="UP000196710"/>
    </source>
</evidence>
<evidence type="ECO:0000313" key="5">
    <source>
        <dbReference type="EMBL" id="ASB39237.1"/>
    </source>
</evidence>
<evidence type="ECO:0000256" key="3">
    <source>
        <dbReference type="ARBA" id="ARBA00023315"/>
    </source>
</evidence>
<dbReference type="AlphaFoldDB" id="A0A1Z2XLC2"/>
<name>A0A1Z2XLC2_9FIRM</name>
<dbReference type="EMBL" id="CP021422">
    <property type="protein sequence ID" value="ASB39237.1"/>
    <property type="molecule type" value="Genomic_DNA"/>
</dbReference>
<proteinExistence type="inferred from homology"/>
<comment type="catalytic activity">
    <reaction evidence="4">
        <text>a 2-deoxystreptamine antibiotic + acetyl-CoA = an N(3)-acetyl-2-deoxystreptamine antibiotic + CoA + H(+)</text>
        <dbReference type="Rhea" id="RHEA:12665"/>
        <dbReference type="ChEBI" id="CHEBI:15378"/>
        <dbReference type="ChEBI" id="CHEBI:57287"/>
        <dbReference type="ChEBI" id="CHEBI:57288"/>
        <dbReference type="ChEBI" id="CHEBI:57921"/>
        <dbReference type="ChEBI" id="CHEBI:77452"/>
        <dbReference type="EC" id="2.3.1.81"/>
    </reaction>
</comment>
<dbReference type="EMBL" id="CP065321">
    <property type="protein sequence ID" value="QQR28526.1"/>
    <property type="molecule type" value="Genomic_DNA"/>
</dbReference>
<evidence type="ECO:0000256" key="1">
    <source>
        <dbReference type="ARBA" id="ARBA00006383"/>
    </source>
</evidence>
<gene>
    <name evidence="5" type="ORF">ADH66_00340</name>
    <name evidence="6" type="ORF">I5Q82_10340</name>
</gene>
<dbReference type="Pfam" id="PF02522">
    <property type="entry name" value="Antibiotic_NAT"/>
    <property type="match status" value="1"/>
</dbReference>
<keyword evidence="7" id="KW-1185">Reference proteome</keyword>
<keyword evidence="3 4" id="KW-0012">Acyltransferase</keyword>
<accession>A0A1Z2XLC2</accession>
<keyword evidence="2 4" id="KW-0808">Transferase</keyword>
<dbReference type="GO" id="GO:0046677">
    <property type="term" value="P:response to antibiotic"/>
    <property type="evidence" value="ECO:0007669"/>
    <property type="project" value="UniProtKB-KW"/>
</dbReference>
<dbReference type="GO" id="GO:0046353">
    <property type="term" value="F:aminoglycoside 3-N-acetyltransferase activity"/>
    <property type="evidence" value="ECO:0007669"/>
    <property type="project" value="UniProtKB-EC"/>
</dbReference>
<dbReference type="SUPFAM" id="SSF110710">
    <property type="entry name" value="TTHA0583/YokD-like"/>
    <property type="match status" value="1"/>
</dbReference>
<dbReference type="KEGG" id="amur:ADH66_00340"/>
<dbReference type="PANTHER" id="PTHR11104">
    <property type="entry name" value="AMINOGLYCOSIDE N3-ACETYLTRANSFERASE"/>
    <property type="match status" value="1"/>
</dbReference>